<comment type="catalytic activity">
    <reaction evidence="8">
        <text>[GlcNAc-(1-&gt;4)-Mur2Ac(oyl-L-Ala-gamma-D-Glu-L-Lys-D-Ala-D-Ala)](n)-di-trans,octa-cis-undecaprenyl diphosphate + beta-D-GlcNAc-(1-&gt;4)-Mur2Ac(oyl-L-Ala-gamma-D-Glu-L-Lys-D-Ala-D-Ala)-di-trans,octa-cis-undecaprenyl diphosphate = [GlcNAc-(1-&gt;4)-Mur2Ac(oyl-L-Ala-gamma-D-Glu-L-Lys-D-Ala-D-Ala)](n+1)-di-trans,octa-cis-undecaprenyl diphosphate + di-trans,octa-cis-undecaprenyl diphosphate + H(+)</text>
        <dbReference type="Rhea" id="RHEA:23708"/>
        <dbReference type="Rhea" id="RHEA-COMP:9602"/>
        <dbReference type="Rhea" id="RHEA-COMP:9603"/>
        <dbReference type="ChEBI" id="CHEBI:15378"/>
        <dbReference type="ChEBI" id="CHEBI:58405"/>
        <dbReference type="ChEBI" id="CHEBI:60033"/>
        <dbReference type="ChEBI" id="CHEBI:78435"/>
        <dbReference type="EC" id="2.4.99.28"/>
    </reaction>
</comment>
<keyword evidence="2" id="KW-0645">Protease</keyword>
<keyword evidence="1" id="KW-0121">Carboxypeptidase</keyword>
<dbReference type="InterPro" id="IPR050396">
    <property type="entry name" value="Glycosyltr_51/Transpeptidase"/>
</dbReference>
<dbReference type="PANTHER" id="PTHR32282">
    <property type="entry name" value="BINDING PROTEIN TRANSPEPTIDASE, PUTATIVE-RELATED"/>
    <property type="match status" value="1"/>
</dbReference>
<accession>A0ABU3IA24</accession>
<evidence type="ECO:0000256" key="6">
    <source>
        <dbReference type="ARBA" id="ARBA00023268"/>
    </source>
</evidence>
<evidence type="ECO:0000256" key="5">
    <source>
        <dbReference type="ARBA" id="ARBA00022801"/>
    </source>
</evidence>
<comment type="caution">
    <text evidence="13">The sequence shown here is derived from an EMBL/GenBank/DDBJ whole genome shotgun (WGS) entry which is preliminary data.</text>
</comment>
<dbReference type="InterPro" id="IPR023346">
    <property type="entry name" value="Lysozyme-like_dom_sf"/>
</dbReference>
<protein>
    <submittedName>
        <fullName evidence="13">Transglycosylase domain-containing protein</fullName>
        <ecNumber evidence="13">2.4.-.-</ecNumber>
    </submittedName>
</protein>
<evidence type="ECO:0000256" key="8">
    <source>
        <dbReference type="ARBA" id="ARBA00049902"/>
    </source>
</evidence>
<dbReference type="SUPFAM" id="SSF56601">
    <property type="entry name" value="beta-lactamase/transpeptidase-like"/>
    <property type="match status" value="1"/>
</dbReference>
<keyword evidence="14" id="KW-1185">Reference proteome</keyword>
<comment type="catalytic activity">
    <reaction evidence="7">
        <text>Preferential cleavage: (Ac)2-L-Lys-D-Ala-|-D-Ala. Also transpeptidation of peptidyl-alanyl moieties that are N-acyl substituents of D-alanine.</text>
        <dbReference type="EC" id="3.4.16.4"/>
    </reaction>
</comment>
<feature type="compositionally biased region" description="Basic residues" evidence="9">
    <location>
        <begin position="7"/>
        <end position="23"/>
    </location>
</feature>
<evidence type="ECO:0000256" key="3">
    <source>
        <dbReference type="ARBA" id="ARBA00022676"/>
    </source>
</evidence>
<reference evidence="13 14" key="1">
    <citation type="submission" date="2023-06" db="EMBL/GenBank/DDBJ databases">
        <title>Draft genome sequence of Gleimia hominis type strain CCUG 57540T.</title>
        <authorList>
            <person name="Salva-Serra F."/>
            <person name="Cardew S."/>
            <person name="Jensie Markopoulos S."/>
            <person name="Ohlen M."/>
            <person name="Inganas E."/>
            <person name="Svensson-Stadler L."/>
            <person name="Moore E.R.B."/>
        </authorList>
    </citation>
    <scope>NUCLEOTIDE SEQUENCE [LARGE SCALE GENOMIC DNA]</scope>
    <source>
        <strain evidence="13 14">CCUG 57540</strain>
    </source>
</reference>
<keyword evidence="5" id="KW-0378">Hydrolase</keyword>
<dbReference type="PANTHER" id="PTHR32282:SF34">
    <property type="entry name" value="PENICILLIN-BINDING PROTEIN 1A"/>
    <property type="match status" value="1"/>
</dbReference>
<keyword evidence="10" id="KW-1133">Transmembrane helix</keyword>
<keyword evidence="4 13" id="KW-0808">Transferase</keyword>
<dbReference type="GO" id="GO:0016757">
    <property type="term" value="F:glycosyltransferase activity"/>
    <property type="evidence" value="ECO:0007669"/>
    <property type="project" value="UniProtKB-KW"/>
</dbReference>
<feature type="domain" description="Glycosyl transferase family 51" evidence="12">
    <location>
        <begin position="191"/>
        <end position="361"/>
    </location>
</feature>
<dbReference type="InterPro" id="IPR001460">
    <property type="entry name" value="PCN-bd_Tpept"/>
</dbReference>
<evidence type="ECO:0000313" key="13">
    <source>
        <dbReference type="EMBL" id="MDT3766761.1"/>
    </source>
</evidence>
<dbReference type="Pfam" id="PF00905">
    <property type="entry name" value="Transpeptidase"/>
    <property type="match status" value="1"/>
</dbReference>
<keyword evidence="10" id="KW-0812">Transmembrane</keyword>
<feature type="compositionally biased region" description="Acidic residues" evidence="9">
    <location>
        <begin position="768"/>
        <end position="784"/>
    </location>
</feature>
<feature type="domain" description="Penicillin-binding protein transpeptidase" evidence="11">
    <location>
        <begin position="456"/>
        <end position="696"/>
    </location>
</feature>
<name>A0ABU3IA24_9ACTO</name>
<dbReference type="RefSeq" id="WP_313271906.1">
    <property type="nucleotide sequence ID" value="NZ_JASXSX010000001.1"/>
</dbReference>
<keyword evidence="3 13" id="KW-0328">Glycosyltransferase</keyword>
<feature type="region of interest" description="Disordered" evidence="9">
    <location>
        <begin position="1"/>
        <end position="135"/>
    </location>
</feature>
<dbReference type="Gene3D" id="3.40.710.10">
    <property type="entry name" value="DD-peptidase/beta-lactamase superfamily"/>
    <property type="match status" value="1"/>
</dbReference>
<feature type="region of interest" description="Disordered" evidence="9">
    <location>
        <begin position="746"/>
        <end position="815"/>
    </location>
</feature>
<evidence type="ECO:0000313" key="14">
    <source>
        <dbReference type="Proteomes" id="UP001247542"/>
    </source>
</evidence>
<dbReference type="Gene3D" id="1.10.3810.10">
    <property type="entry name" value="Biosynthetic peptidoglycan transglycosylase-like"/>
    <property type="match status" value="1"/>
</dbReference>
<feature type="compositionally biased region" description="Polar residues" evidence="9">
    <location>
        <begin position="39"/>
        <end position="50"/>
    </location>
</feature>
<evidence type="ECO:0000256" key="4">
    <source>
        <dbReference type="ARBA" id="ARBA00022679"/>
    </source>
</evidence>
<evidence type="ECO:0000256" key="2">
    <source>
        <dbReference type="ARBA" id="ARBA00022670"/>
    </source>
</evidence>
<evidence type="ECO:0000259" key="11">
    <source>
        <dbReference type="Pfam" id="PF00905"/>
    </source>
</evidence>
<dbReference type="InterPro" id="IPR001264">
    <property type="entry name" value="Glyco_trans_51"/>
</dbReference>
<keyword evidence="10" id="KW-0472">Membrane</keyword>
<dbReference type="SUPFAM" id="SSF53955">
    <property type="entry name" value="Lysozyme-like"/>
    <property type="match status" value="1"/>
</dbReference>
<evidence type="ECO:0000259" key="12">
    <source>
        <dbReference type="Pfam" id="PF00912"/>
    </source>
</evidence>
<dbReference type="EMBL" id="JASXSX010000001">
    <property type="protein sequence ID" value="MDT3766761.1"/>
    <property type="molecule type" value="Genomic_DNA"/>
</dbReference>
<feature type="compositionally biased region" description="Polar residues" evidence="9">
    <location>
        <begin position="113"/>
        <end position="127"/>
    </location>
</feature>
<evidence type="ECO:0000256" key="7">
    <source>
        <dbReference type="ARBA" id="ARBA00034000"/>
    </source>
</evidence>
<evidence type="ECO:0000256" key="9">
    <source>
        <dbReference type="SAM" id="MobiDB-lite"/>
    </source>
</evidence>
<feature type="compositionally biased region" description="Low complexity" evidence="9">
    <location>
        <begin position="100"/>
        <end position="112"/>
    </location>
</feature>
<dbReference type="EC" id="2.4.-.-" evidence="13"/>
<organism evidence="13 14">
    <name type="scientific">Gleimia hominis</name>
    <dbReference type="NCBI Taxonomy" id="595468"/>
    <lineage>
        <taxon>Bacteria</taxon>
        <taxon>Bacillati</taxon>
        <taxon>Actinomycetota</taxon>
        <taxon>Actinomycetes</taxon>
        <taxon>Actinomycetales</taxon>
        <taxon>Actinomycetaceae</taxon>
        <taxon>Gleimia</taxon>
    </lineage>
</organism>
<dbReference type="Pfam" id="PF00912">
    <property type="entry name" value="Transgly"/>
    <property type="match status" value="1"/>
</dbReference>
<evidence type="ECO:0000256" key="10">
    <source>
        <dbReference type="SAM" id="Phobius"/>
    </source>
</evidence>
<feature type="transmembrane region" description="Helical" evidence="10">
    <location>
        <begin position="140"/>
        <end position="164"/>
    </location>
</feature>
<dbReference type="InterPro" id="IPR012338">
    <property type="entry name" value="Beta-lactam/transpept-like"/>
</dbReference>
<feature type="compositionally biased region" description="Basic and acidic residues" evidence="9">
    <location>
        <begin position="788"/>
        <end position="799"/>
    </location>
</feature>
<keyword evidence="6" id="KW-0511">Multifunctional enzyme</keyword>
<proteinExistence type="predicted"/>
<gene>
    <name evidence="13" type="ORF">QS713_01595</name>
</gene>
<dbReference type="InterPro" id="IPR036950">
    <property type="entry name" value="PBP_transglycosylase"/>
</dbReference>
<sequence>MSDTHGRKPKRSGLPKRQDLKHKRAEEDYAANQARRNSDSTGGPNRAQSNRDTTRHSSGGRGGATGSAARSETGRGSQPRWKPRGAASESQRKTGTKPVGASSGKKASAKGANQTARSGKNGKTTSENGRKPKRKWPKRLGVGLLCSFLGLIIAGVAAFAIAYATIRVPEPGEFALAQKTTVYYADGKTEMGTFAEMNRTIIDTSQIPDYVGQAVVSSEDRTFFTNSGIDLKGIARAFVNNITGGDLQGASTLSQQYVERYYLDTTTGYLGKAKEAILALKINKQQSKAEILDNYLNTIYFGRGSYGIEEAAKNYFGIHAKQLNVSQAAMLAGIIPAPSAWDPAQNMNMAQQRWERVRKRMVEDGWISSDDAKKMKFPDTIKGVKNESMKGTNGYLMQQVRSELASQAGISAEQVDSGGYKIISTIDQNKQKAAVDAVNALPEGASPNLHVALSSVNPENGEIYALYGGKDYQKIQRNAATQDIAMAGSTFKPFGLVAYAAEGGSLRDRYSGNSPLTLPDGTTVHNYANQSYGTVDMVRATALSINTAFIQMNQSMGAAKTRDAAIKLGIPEKTQDLDENLGNILGSSAPHNIDLTRAYSTIAAGGQRTTPHIVREVTDTAGNTLYRGSTAKEEVFKAEDMSKVLPGLKAAAQWGSADKARNLGRPVAGKTGSSEENKSAQFAGFIPQMATVVTMYQEGNNGSVQSITPFGGYGEITGATIPGDLWLKYMAAATDGMEVKDFDWVTTPSAGSSFQQAPPPPAQPQQEEPSEEPSEQVQEEEEQPQEPQRPRPEPSHEPAEPEQPEAPSPTEEPDE</sequence>
<dbReference type="Proteomes" id="UP001247542">
    <property type="component" value="Unassembled WGS sequence"/>
</dbReference>
<evidence type="ECO:0000256" key="1">
    <source>
        <dbReference type="ARBA" id="ARBA00022645"/>
    </source>
</evidence>